<evidence type="ECO:0000256" key="3">
    <source>
        <dbReference type="ARBA" id="ARBA00014919"/>
    </source>
</evidence>
<protein>
    <recommendedName>
        <fullName evidence="3 13">Flagellar biosynthesis protein FlhF</fullName>
    </recommendedName>
</protein>
<dbReference type="SMART" id="SM00382">
    <property type="entry name" value="AAA"/>
    <property type="match status" value="1"/>
</dbReference>
<dbReference type="InterPro" id="IPR000897">
    <property type="entry name" value="SRP54_GTPase_dom"/>
</dbReference>
<keyword evidence="10" id="KW-0472">Membrane</keyword>
<evidence type="ECO:0000256" key="4">
    <source>
        <dbReference type="ARBA" id="ARBA00022448"/>
    </source>
</evidence>
<dbReference type="PANTHER" id="PTHR43134:SF3">
    <property type="entry name" value="FLAGELLAR BIOSYNTHESIS PROTEIN FLHF"/>
    <property type="match status" value="1"/>
</dbReference>
<dbReference type="SMART" id="SM00962">
    <property type="entry name" value="SRP54"/>
    <property type="match status" value="1"/>
</dbReference>
<dbReference type="GO" id="GO:0044781">
    <property type="term" value="P:bacterial-type flagellum organization"/>
    <property type="evidence" value="ECO:0007669"/>
    <property type="project" value="UniProtKB-UniRule"/>
</dbReference>
<dbReference type="EMBL" id="BMEV01000004">
    <property type="protein sequence ID" value="GGH69635.1"/>
    <property type="molecule type" value="Genomic_DNA"/>
</dbReference>
<dbReference type="InterPro" id="IPR003593">
    <property type="entry name" value="AAA+_ATPase"/>
</dbReference>
<dbReference type="GO" id="GO:0015031">
    <property type="term" value="P:protein transport"/>
    <property type="evidence" value="ECO:0007669"/>
    <property type="project" value="UniProtKB-KW"/>
</dbReference>
<dbReference type="CDD" id="cd17873">
    <property type="entry name" value="FlhF"/>
    <property type="match status" value="1"/>
</dbReference>
<dbReference type="Gene3D" id="1.20.120.1380">
    <property type="entry name" value="Flagellar FlhF biosynthesis protein, N domain"/>
    <property type="match status" value="1"/>
</dbReference>
<keyword evidence="7" id="KW-1005">Bacterial flagellum biogenesis</keyword>
<accession>A0A8J2ZQE0</accession>
<comment type="function">
    <text evidence="12">Necessary for flagellar biosynthesis. May be involved in translocation of the flagellum.</text>
</comment>
<keyword evidence="6" id="KW-0547">Nucleotide-binding</keyword>
<organism evidence="17 18">
    <name type="scientific">Compostibacillus humi</name>
    <dbReference type="NCBI Taxonomy" id="1245525"/>
    <lineage>
        <taxon>Bacteria</taxon>
        <taxon>Bacillati</taxon>
        <taxon>Bacillota</taxon>
        <taxon>Bacilli</taxon>
        <taxon>Bacillales</taxon>
        <taxon>Bacillaceae</taxon>
        <taxon>Compostibacillus</taxon>
    </lineage>
</organism>
<dbReference type="InterPro" id="IPR027417">
    <property type="entry name" value="P-loop_NTPase"/>
</dbReference>
<evidence type="ECO:0000256" key="6">
    <source>
        <dbReference type="ARBA" id="ARBA00022741"/>
    </source>
</evidence>
<keyword evidence="8" id="KW-0653">Protein transport</keyword>
<evidence type="ECO:0000256" key="11">
    <source>
        <dbReference type="ARBA" id="ARBA00023225"/>
    </source>
</evidence>
<keyword evidence="17" id="KW-0966">Cell projection</keyword>
<evidence type="ECO:0000256" key="5">
    <source>
        <dbReference type="ARBA" id="ARBA00022475"/>
    </source>
</evidence>
<evidence type="ECO:0000313" key="18">
    <source>
        <dbReference type="Proteomes" id="UP000602050"/>
    </source>
</evidence>
<keyword evidence="17" id="KW-0969">Cilium</keyword>
<evidence type="ECO:0000256" key="13">
    <source>
        <dbReference type="NCBIfam" id="TIGR03499"/>
    </source>
</evidence>
<dbReference type="GO" id="GO:0003924">
    <property type="term" value="F:GTPase activity"/>
    <property type="evidence" value="ECO:0007669"/>
    <property type="project" value="UniProtKB-UniRule"/>
</dbReference>
<keyword evidence="9" id="KW-0342">GTP-binding</keyword>
<name>A0A8J2ZQE0_9BACI</name>
<reference evidence="17" key="1">
    <citation type="journal article" date="2014" name="Int. J. Syst. Evol. Microbiol.">
        <title>Complete genome sequence of Corynebacterium casei LMG S-19264T (=DSM 44701T), isolated from a smear-ripened cheese.</title>
        <authorList>
            <consortium name="US DOE Joint Genome Institute (JGI-PGF)"/>
            <person name="Walter F."/>
            <person name="Albersmeier A."/>
            <person name="Kalinowski J."/>
            <person name="Ruckert C."/>
        </authorList>
    </citation>
    <scope>NUCLEOTIDE SEQUENCE</scope>
    <source>
        <strain evidence="17">CGMCC 1.12360</strain>
    </source>
</reference>
<dbReference type="Proteomes" id="UP000602050">
    <property type="component" value="Unassembled WGS sequence"/>
</dbReference>
<comment type="caution">
    <text evidence="17">The sequence shown here is derived from an EMBL/GenBank/DDBJ whole genome shotgun (WGS) entry which is preliminary data.</text>
</comment>
<evidence type="ECO:0000259" key="15">
    <source>
        <dbReference type="SMART" id="SM00382"/>
    </source>
</evidence>
<evidence type="ECO:0000256" key="1">
    <source>
        <dbReference type="ARBA" id="ARBA00004413"/>
    </source>
</evidence>
<keyword evidence="5" id="KW-1003">Cell membrane</keyword>
<keyword evidence="4" id="KW-0813">Transport</keyword>
<evidence type="ECO:0000256" key="9">
    <source>
        <dbReference type="ARBA" id="ARBA00023134"/>
    </source>
</evidence>
<comment type="similarity">
    <text evidence="2">Belongs to the GTP-binding SRP family.</text>
</comment>
<evidence type="ECO:0000256" key="2">
    <source>
        <dbReference type="ARBA" id="ARBA00008531"/>
    </source>
</evidence>
<dbReference type="GO" id="GO:0006614">
    <property type="term" value="P:SRP-dependent cotranslational protein targeting to membrane"/>
    <property type="evidence" value="ECO:0007669"/>
    <property type="project" value="UniProtKB-UniRule"/>
</dbReference>
<feature type="domain" description="SRP54-type proteins GTP-binding" evidence="16">
    <location>
        <begin position="178"/>
        <end position="367"/>
    </location>
</feature>
<proteinExistence type="inferred from homology"/>
<dbReference type="FunFam" id="3.40.50.300:FF:000695">
    <property type="entry name" value="Flagellar biosynthesis regulator FlhF"/>
    <property type="match status" value="1"/>
</dbReference>
<dbReference type="InterPro" id="IPR047040">
    <property type="entry name" value="FlhF__GTPase_dom"/>
</dbReference>
<evidence type="ECO:0000256" key="7">
    <source>
        <dbReference type="ARBA" id="ARBA00022795"/>
    </source>
</evidence>
<keyword evidence="17" id="KW-0282">Flagellum</keyword>
<dbReference type="AlphaFoldDB" id="A0A8J2ZQE0"/>
<dbReference type="NCBIfam" id="TIGR03499">
    <property type="entry name" value="FlhF"/>
    <property type="match status" value="1"/>
</dbReference>
<feature type="compositionally biased region" description="Basic and acidic residues" evidence="14">
    <location>
        <begin position="66"/>
        <end position="80"/>
    </location>
</feature>
<gene>
    <name evidence="17" type="primary">flhF</name>
    <name evidence="17" type="ORF">GCM10010978_03760</name>
</gene>
<keyword evidence="18" id="KW-1185">Reference proteome</keyword>
<dbReference type="GO" id="GO:0005525">
    <property type="term" value="F:GTP binding"/>
    <property type="evidence" value="ECO:0007669"/>
    <property type="project" value="UniProtKB-UniRule"/>
</dbReference>
<dbReference type="RefSeq" id="WP_188390676.1">
    <property type="nucleotide sequence ID" value="NZ_BMEV01000004.1"/>
</dbReference>
<feature type="region of interest" description="Disordered" evidence="14">
    <location>
        <begin position="60"/>
        <end position="80"/>
    </location>
</feature>
<dbReference type="Pfam" id="PF00448">
    <property type="entry name" value="SRP54"/>
    <property type="match status" value="1"/>
</dbReference>
<evidence type="ECO:0000256" key="14">
    <source>
        <dbReference type="SAM" id="MobiDB-lite"/>
    </source>
</evidence>
<dbReference type="Gene3D" id="3.40.50.300">
    <property type="entry name" value="P-loop containing nucleotide triphosphate hydrolases"/>
    <property type="match status" value="1"/>
</dbReference>
<dbReference type="InterPro" id="IPR020006">
    <property type="entry name" value="FlhF"/>
</dbReference>
<sequence length="372" mass="42296">MKIKKYIAANMPEAMKQIRKELGPEAVILHSKEIQEGGFLGLFKKKKIEVVAALDPEPVHFKRRTPPRDSAKQELTEEVSEQKLNKEIMKEIQQLKKMVAMNAKHSREHFPLEYELVYQHLLQQEVEEELAAEIVAKVLKKHEKGEAEKTVRNIWEDTRAVIANMLDVYPFHGISDEKKVLQFVGPTGVGKTTTIAKIAALLMLKRKKKVAFITTDTYRIAAVEQLKTYARILNVPIEVVYSADDYEQAVAKFEPYDYILIDTAGRNYREEKYVNDLKQLISVQADTFLVLAATAKYSDLVEIYENFHHFPLKQVIFTKTDETNTYGSLLNIPVRQQIGIAYVTDGQDVPNDIKEVSPEAVAEMLAGDTGAS</sequence>
<evidence type="ECO:0000256" key="8">
    <source>
        <dbReference type="ARBA" id="ARBA00022927"/>
    </source>
</evidence>
<feature type="domain" description="AAA+ ATPase" evidence="15">
    <location>
        <begin position="177"/>
        <end position="344"/>
    </location>
</feature>
<evidence type="ECO:0000313" key="17">
    <source>
        <dbReference type="EMBL" id="GGH69635.1"/>
    </source>
</evidence>
<evidence type="ECO:0000259" key="16">
    <source>
        <dbReference type="SMART" id="SM00962"/>
    </source>
</evidence>
<dbReference type="PANTHER" id="PTHR43134">
    <property type="entry name" value="SIGNAL RECOGNITION PARTICLE RECEPTOR SUBUNIT ALPHA"/>
    <property type="match status" value="1"/>
</dbReference>
<reference evidence="17" key="2">
    <citation type="submission" date="2020-09" db="EMBL/GenBank/DDBJ databases">
        <authorList>
            <person name="Sun Q."/>
            <person name="Zhou Y."/>
        </authorList>
    </citation>
    <scope>NUCLEOTIDE SEQUENCE</scope>
    <source>
        <strain evidence="17">CGMCC 1.12360</strain>
    </source>
</reference>
<dbReference type="GO" id="GO:0005047">
    <property type="term" value="F:signal recognition particle binding"/>
    <property type="evidence" value="ECO:0007669"/>
    <property type="project" value="TreeGrafter"/>
</dbReference>
<evidence type="ECO:0000256" key="10">
    <source>
        <dbReference type="ARBA" id="ARBA00023136"/>
    </source>
</evidence>
<keyword evidence="11" id="KW-1006">Bacterial flagellum protein export</keyword>
<evidence type="ECO:0000256" key="12">
    <source>
        <dbReference type="ARBA" id="ARBA00025337"/>
    </source>
</evidence>
<dbReference type="GO" id="GO:0005886">
    <property type="term" value="C:plasma membrane"/>
    <property type="evidence" value="ECO:0007669"/>
    <property type="project" value="UniProtKB-SubCell"/>
</dbReference>
<comment type="subcellular location">
    <subcellularLocation>
        <location evidence="1">Cell membrane</location>
        <topology evidence="1">Peripheral membrane protein</topology>
        <orientation evidence="1">Cytoplasmic side</orientation>
    </subcellularLocation>
</comment>
<dbReference type="SUPFAM" id="SSF52540">
    <property type="entry name" value="P-loop containing nucleoside triphosphate hydrolases"/>
    <property type="match status" value="1"/>
</dbReference>